<sequence>MTRRNRPSETRLPQSRSKAPVMIGPSEKQFCQTANGFSDGLLSDKSDY</sequence>
<accession>D4DPU2</accession>
<dbReference type="EMBL" id="ADBF01000028">
    <property type="protein sequence ID" value="EFE50157.1"/>
    <property type="molecule type" value="Genomic_DNA"/>
</dbReference>
<protein>
    <submittedName>
        <fullName evidence="2">Uncharacterized protein</fullName>
    </submittedName>
</protein>
<reference evidence="2 3" key="1">
    <citation type="submission" date="2010-02" db="EMBL/GenBank/DDBJ databases">
        <authorList>
            <person name="Weinstock G."/>
            <person name="Sodergren E."/>
            <person name="Clifton S."/>
            <person name="Fulton L."/>
            <person name="Fulton B."/>
            <person name="Courtney L."/>
            <person name="Fronick C."/>
            <person name="Harrison M."/>
            <person name="Strong C."/>
            <person name="Farmer C."/>
            <person name="Delahaunty K."/>
            <person name="Markovic C."/>
            <person name="Hall O."/>
            <person name="Minx P."/>
            <person name="Tomlinson C."/>
            <person name="Mitreva M."/>
            <person name="Nelson J."/>
            <person name="Hou S."/>
            <person name="Wollam A."/>
            <person name="Pepin K.H."/>
            <person name="Johnson M."/>
            <person name="Bhonagiri V."/>
            <person name="Zhang X."/>
            <person name="Suruliraj S."/>
            <person name="Warren W."/>
            <person name="Chinwalla A."/>
            <person name="Mardis E.R."/>
            <person name="Wilson R.K."/>
        </authorList>
    </citation>
    <scope>NUCLEOTIDE SEQUENCE [LARGE SCALE GENOMIC DNA]</scope>
    <source>
        <strain evidence="2 3">ATCC 29315</strain>
    </source>
</reference>
<comment type="caution">
    <text evidence="2">The sequence shown here is derived from an EMBL/GenBank/DDBJ whole genome shotgun (WGS) entry which is preliminary data.</text>
</comment>
<gene>
    <name evidence="2" type="ORF">NEIELOOT_01079</name>
</gene>
<name>D4DPU2_NEIEG</name>
<feature type="region of interest" description="Disordered" evidence="1">
    <location>
        <begin position="1"/>
        <end position="20"/>
    </location>
</feature>
<dbReference type="Proteomes" id="UP000005536">
    <property type="component" value="Unassembled WGS sequence"/>
</dbReference>
<proteinExistence type="predicted"/>
<organism evidence="2 3">
    <name type="scientific">Neisseria elongata subsp. glycolytica ATCC 29315</name>
    <dbReference type="NCBI Taxonomy" id="546263"/>
    <lineage>
        <taxon>Bacteria</taxon>
        <taxon>Pseudomonadati</taxon>
        <taxon>Pseudomonadota</taxon>
        <taxon>Betaproteobacteria</taxon>
        <taxon>Neisseriales</taxon>
        <taxon>Neisseriaceae</taxon>
        <taxon>Neisseria</taxon>
    </lineage>
</organism>
<evidence type="ECO:0000313" key="3">
    <source>
        <dbReference type="Proteomes" id="UP000005536"/>
    </source>
</evidence>
<evidence type="ECO:0000256" key="1">
    <source>
        <dbReference type="SAM" id="MobiDB-lite"/>
    </source>
</evidence>
<evidence type="ECO:0000313" key="2">
    <source>
        <dbReference type="EMBL" id="EFE50157.1"/>
    </source>
</evidence>
<dbReference type="AlphaFoldDB" id="D4DPU2"/>